<accession>A0A0K2UNE6</accession>
<sequence length="42" mass="5314">MLLLQNHYDCDMWEYKHKILSMTYVLNIIYYVIFHVFKNFII</sequence>
<dbReference type="AlphaFoldDB" id="A0A0K2UNE6"/>
<dbReference type="EMBL" id="HACA01021905">
    <property type="protein sequence ID" value="CDW39266.1"/>
    <property type="molecule type" value="Transcribed_RNA"/>
</dbReference>
<organism evidence="2">
    <name type="scientific">Lepeophtheirus salmonis</name>
    <name type="common">Salmon louse</name>
    <name type="synonym">Caligus salmonis</name>
    <dbReference type="NCBI Taxonomy" id="72036"/>
    <lineage>
        <taxon>Eukaryota</taxon>
        <taxon>Metazoa</taxon>
        <taxon>Ecdysozoa</taxon>
        <taxon>Arthropoda</taxon>
        <taxon>Crustacea</taxon>
        <taxon>Multicrustacea</taxon>
        <taxon>Hexanauplia</taxon>
        <taxon>Copepoda</taxon>
        <taxon>Siphonostomatoida</taxon>
        <taxon>Caligidae</taxon>
        <taxon>Lepeophtheirus</taxon>
    </lineage>
</organism>
<evidence type="ECO:0000313" key="2">
    <source>
        <dbReference type="EMBL" id="CDW39266.1"/>
    </source>
</evidence>
<name>A0A0K2UNE6_LEPSM</name>
<keyword evidence="1" id="KW-0472">Membrane</keyword>
<reference evidence="2" key="1">
    <citation type="submission" date="2014-05" db="EMBL/GenBank/DDBJ databases">
        <authorList>
            <person name="Chronopoulou M."/>
        </authorList>
    </citation>
    <scope>NUCLEOTIDE SEQUENCE</scope>
    <source>
        <tissue evidence="2">Whole organism</tissue>
    </source>
</reference>
<evidence type="ECO:0000256" key="1">
    <source>
        <dbReference type="SAM" id="Phobius"/>
    </source>
</evidence>
<keyword evidence="1" id="KW-1133">Transmembrane helix</keyword>
<protein>
    <submittedName>
        <fullName evidence="2">Uncharacterized protein</fullName>
    </submittedName>
</protein>
<proteinExistence type="predicted"/>
<feature type="transmembrane region" description="Helical" evidence="1">
    <location>
        <begin position="20"/>
        <end position="37"/>
    </location>
</feature>
<keyword evidence="1" id="KW-0812">Transmembrane</keyword>